<evidence type="ECO:0000259" key="1">
    <source>
        <dbReference type="Pfam" id="PF26341"/>
    </source>
</evidence>
<gene>
    <name evidence="2" type="ORF">Q6294_34715</name>
</gene>
<feature type="domain" description="tRNA 2-selenouridine synthase AAA" evidence="1">
    <location>
        <begin position="1"/>
        <end position="75"/>
    </location>
</feature>
<dbReference type="PANTHER" id="PTHR30401:SF0">
    <property type="entry name" value="TRNA 2-SELENOURIDINE SYNTHASE"/>
    <property type="match status" value="1"/>
</dbReference>
<dbReference type="InterPro" id="IPR017582">
    <property type="entry name" value="SelU"/>
</dbReference>
<proteinExistence type="predicted"/>
<dbReference type="GO" id="GO:0043828">
    <property type="term" value="F:tRNA 2-selenouridine synthase activity"/>
    <property type="evidence" value="ECO:0007669"/>
    <property type="project" value="InterPro"/>
</dbReference>
<dbReference type="Proteomes" id="UP001244490">
    <property type="component" value="Unassembled WGS sequence"/>
</dbReference>
<dbReference type="EMBL" id="JAUUIA010001653">
    <property type="protein sequence ID" value="MDP0972085.1"/>
    <property type="molecule type" value="Genomic_DNA"/>
</dbReference>
<organism evidence="2 3">
    <name type="scientific">Klebsiella pneumoniae</name>
    <dbReference type="NCBI Taxonomy" id="573"/>
    <lineage>
        <taxon>Bacteria</taxon>
        <taxon>Pseudomonadati</taxon>
        <taxon>Pseudomonadota</taxon>
        <taxon>Gammaproteobacteria</taxon>
        <taxon>Enterobacterales</taxon>
        <taxon>Enterobacteriaceae</taxon>
        <taxon>Klebsiella/Raoultella group</taxon>
        <taxon>Klebsiella</taxon>
        <taxon>Klebsiella pneumoniae complex</taxon>
    </lineage>
</organism>
<evidence type="ECO:0000313" key="2">
    <source>
        <dbReference type="EMBL" id="MDP0972085.1"/>
    </source>
</evidence>
<evidence type="ECO:0000313" key="3">
    <source>
        <dbReference type="Proteomes" id="UP001244490"/>
    </source>
</evidence>
<comment type="caution">
    <text evidence="2">The sequence shown here is derived from an EMBL/GenBank/DDBJ whole genome shotgun (WGS) entry which is preliminary data.</text>
</comment>
<dbReference type="GO" id="GO:0002098">
    <property type="term" value="P:tRNA wobble uridine modification"/>
    <property type="evidence" value="ECO:0007669"/>
    <property type="project" value="InterPro"/>
</dbReference>
<protein>
    <submittedName>
        <fullName evidence="2">tRNA 2-selenouridine(34) synthase MnmH</fullName>
    </submittedName>
</protein>
<dbReference type="AlphaFoldDB" id="A0AAW8ASN8"/>
<reference evidence="2" key="1">
    <citation type="submission" date="2023-07" db="EMBL/GenBank/DDBJ databases">
        <authorList>
            <person name="Peng Z."/>
        </authorList>
    </citation>
    <scope>NUCLEOTIDE SEQUENCE</scope>
    <source>
        <strain evidence="2">KP219</strain>
    </source>
</reference>
<dbReference type="InterPro" id="IPR058840">
    <property type="entry name" value="AAA_SelU"/>
</dbReference>
<sequence length="76" mass="8662">TQINFENALALEILRTRDAGFDTLVVEDENRAIGSCATPLPLHLRFKAAPLVWLEEPIEQRIERILKDYVIDLSAE</sequence>
<feature type="non-terminal residue" evidence="2">
    <location>
        <position position="76"/>
    </location>
</feature>
<dbReference type="PANTHER" id="PTHR30401">
    <property type="entry name" value="TRNA 2-SELENOURIDINE SYNTHASE"/>
    <property type="match status" value="1"/>
</dbReference>
<feature type="non-terminal residue" evidence="2">
    <location>
        <position position="1"/>
    </location>
</feature>
<dbReference type="Pfam" id="PF26341">
    <property type="entry name" value="AAA_SelU"/>
    <property type="match status" value="1"/>
</dbReference>
<name>A0AAW8ASN8_KLEPN</name>
<accession>A0AAW8ASN8</accession>